<dbReference type="GO" id="GO:0022857">
    <property type="term" value="F:transmembrane transporter activity"/>
    <property type="evidence" value="ECO:0007669"/>
    <property type="project" value="InterPro"/>
</dbReference>
<feature type="transmembrane region" description="Helical" evidence="8">
    <location>
        <begin position="200"/>
        <end position="221"/>
    </location>
</feature>
<dbReference type="AlphaFoldDB" id="A0A937FFP2"/>
<proteinExistence type="inferred from homology"/>
<dbReference type="InterPro" id="IPR004638">
    <property type="entry name" value="EmrB-like"/>
</dbReference>
<protein>
    <submittedName>
        <fullName evidence="10">Multidrug efflux MFS transporter</fullName>
    </submittedName>
</protein>
<feature type="transmembrane region" description="Helical" evidence="8">
    <location>
        <begin position="139"/>
        <end position="162"/>
    </location>
</feature>
<feature type="transmembrane region" description="Helical" evidence="8">
    <location>
        <begin position="50"/>
        <end position="68"/>
    </location>
</feature>
<keyword evidence="11" id="KW-1185">Reference proteome</keyword>
<reference evidence="10" key="1">
    <citation type="submission" date="2021-01" db="EMBL/GenBank/DDBJ databases">
        <title>Genome public.</title>
        <authorList>
            <person name="Liu C."/>
            <person name="Sun Q."/>
        </authorList>
    </citation>
    <scope>NUCLEOTIDE SEQUENCE</scope>
    <source>
        <strain evidence="10">YIM B02565</strain>
    </source>
</reference>
<dbReference type="Pfam" id="PF07690">
    <property type="entry name" value="MFS_1"/>
    <property type="match status" value="1"/>
</dbReference>
<feature type="transmembrane region" description="Helical" evidence="8">
    <location>
        <begin position="274"/>
        <end position="295"/>
    </location>
</feature>
<name>A0A937FFP2_9CLOT</name>
<dbReference type="InterPro" id="IPR036259">
    <property type="entry name" value="MFS_trans_sf"/>
</dbReference>
<evidence type="ECO:0000256" key="1">
    <source>
        <dbReference type="ARBA" id="ARBA00004651"/>
    </source>
</evidence>
<comment type="similarity">
    <text evidence="2">Belongs to the major facilitator superfamily. EmrB family.</text>
</comment>
<evidence type="ECO:0000256" key="2">
    <source>
        <dbReference type="ARBA" id="ARBA00008537"/>
    </source>
</evidence>
<comment type="subcellular location">
    <subcellularLocation>
        <location evidence="1">Cell membrane</location>
        <topology evidence="1">Multi-pass membrane protein</topology>
    </subcellularLocation>
</comment>
<feature type="transmembrane region" description="Helical" evidence="8">
    <location>
        <begin position="403"/>
        <end position="420"/>
    </location>
</feature>
<dbReference type="RefSeq" id="WP_202765956.1">
    <property type="nucleotide sequence ID" value="NZ_JAESWA010000010.1"/>
</dbReference>
<evidence type="ECO:0000256" key="8">
    <source>
        <dbReference type="SAM" id="Phobius"/>
    </source>
</evidence>
<feature type="transmembrane region" description="Helical" evidence="8">
    <location>
        <begin position="331"/>
        <end position="355"/>
    </location>
</feature>
<keyword evidence="4" id="KW-1003">Cell membrane</keyword>
<dbReference type="EMBL" id="JAESWA010000010">
    <property type="protein sequence ID" value="MBL4930576.1"/>
    <property type="molecule type" value="Genomic_DNA"/>
</dbReference>
<evidence type="ECO:0000256" key="6">
    <source>
        <dbReference type="ARBA" id="ARBA00022989"/>
    </source>
</evidence>
<evidence type="ECO:0000313" key="11">
    <source>
        <dbReference type="Proteomes" id="UP000623681"/>
    </source>
</evidence>
<dbReference type="Gene3D" id="1.20.1720.10">
    <property type="entry name" value="Multidrug resistance protein D"/>
    <property type="match status" value="1"/>
</dbReference>
<feature type="transmembrane region" description="Helical" evidence="8">
    <location>
        <begin position="109"/>
        <end position="127"/>
    </location>
</feature>
<feature type="transmembrane region" description="Helical" evidence="8">
    <location>
        <begin position="168"/>
        <end position="188"/>
    </location>
</feature>
<dbReference type="PANTHER" id="PTHR42718:SF9">
    <property type="entry name" value="MAJOR FACILITATOR SUPERFAMILY MULTIDRUG TRANSPORTER MFSC"/>
    <property type="match status" value="1"/>
</dbReference>
<evidence type="ECO:0000256" key="5">
    <source>
        <dbReference type="ARBA" id="ARBA00022692"/>
    </source>
</evidence>
<feature type="transmembrane region" description="Helical" evidence="8">
    <location>
        <begin position="301"/>
        <end position="319"/>
    </location>
</feature>
<keyword evidence="5 8" id="KW-0812">Transmembrane</keyword>
<feature type="transmembrane region" description="Helical" evidence="8">
    <location>
        <begin position="440"/>
        <end position="459"/>
    </location>
</feature>
<dbReference type="PANTHER" id="PTHR42718">
    <property type="entry name" value="MAJOR FACILITATOR SUPERFAMILY MULTIDRUG TRANSPORTER MFSC"/>
    <property type="match status" value="1"/>
</dbReference>
<keyword evidence="7 8" id="KW-0472">Membrane</keyword>
<gene>
    <name evidence="10" type="ORF">JK634_02025</name>
</gene>
<evidence type="ECO:0000313" key="10">
    <source>
        <dbReference type="EMBL" id="MBL4930576.1"/>
    </source>
</evidence>
<comment type="caution">
    <text evidence="10">The sequence shown here is derived from an EMBL/GenBank/DDBJ whole genome shotgun (WGS) entry which is preliminary data.</text>
</comment>
<keyword evidence="6 8" id="KW-1133">Transmembrane helix</keyword>
<organism evidence="10 11">
    <name type="scientific">Clostridium paridis</name>
    <dbReference type="NCBI Taxonomy" id="2803863"/>
    <lineage>
        <taxon>Bacteria</taxon>
        <taxon>Bacillati</taxon>
        <taxon>Bacillota</taxon>
        <taxon>Clostridia</taxon>
        <taxon>Eubacteriales</taxon>
        <taxon>Clostridiaceae</taxon>
        <taxon>Clostridium</taxon>
    </lineage>
</organism>
<evidence type="ECO:0000256" key="7">
    <source>
        <dbReference type="ARBA" id="ARBA00023136"/>
    </source>
</evidence>
<dbReference type="CDD" id="cd17503">
    <property type="entry name" value="MFS_LmrB_MDR_like"/>
    <property type="match status" value="1"/>
</dbReference>
<accession>A0A937FFP2</accession>
<dbReference type="SUPFAM" id="SSF103473">
    <property type="entry name" value="MFS general substrate transporter"/>
    <property type="match status" value="1"/>
</dbReference>
<evidence type="ECO:0000256" key="4">
    <source>
        <dbReference type="ARBA" id="ARBA00022475"/>
    </source>
</evidence>
<feature type="transmembrane region" description="Helical" evidence="8">
    <location>
        <begin position="361"/>
        <end position="382"/>
    </location>
</feature>
<keyword evidence="3" id="KW-0813">Transport</keyword>
<feature type="transmembrane region" description="Helical" evidence="8">
    <location>
        <begin position="12"/>
        <end position="30"/>
    </location>
</feature>
<dbReference type="PROSITE" id="PS50850">
    <property type="entry name" value="MFS"/>
    <property type="match status" value="1"/>
</dbReference>
<evidence type="ECO:0000256" key="3">
    <source>
        <dbReference type="ARBA" id="ARBA00022448"/>
    </source>
</evidence>
<evidence type="ECO:0000259" key="9">
    <source>
        <dbReference type="PROSITE" id="PS50850"/>
    </source>
</evidence>
<dbReference type="InterPro" id="IPR020846">
    <property type="entry name" value="MFS_dom"/>
</dbReference>
<dbReference type="Gene3D" id="1.20.1250.20">
    <property type="entry name" value="MFS general substrate transporter like domains"/>
    <property type="match status" value="1"/>
</dbReference>
<feature type="transmembrane region" description="Helical" evidence="8">
    <location>
        <begin position="80"/>
        <end position="103"/>
    </location>
</feature>
<dbReference type="InterPro" id="IPR011701">
    <property type="entry name" value="MFS"/>
</dbReference>
<feature type="transmembrane region" description="Helical" evidence="8">
    <location>
        <begin position="233"/>
        <end position="253"/>
    </location>
</feature>
<feature type="domain" description="Major facilitator superfamily (MFS) profile" evidence="9">
    <location>
        <begin position="14"/>
        <end position="464"/>
    </location>
</feature>
<dbReference type="Proteomes" id="UP000623681">
    <property type="component" value="Unassembled WGS sequence"/>
</dbReference>
<dbReference type="NCBIfam" id="TIGR00711">
    <property type="entry name" value="efflux_EmrB"/>
    <property type="match status" value="1"/>
</dbReference>
<sequence length="469" mass="50041">MEKEVKESKSVFLIALILVLGAIAPMLDSTMTNVAVNTIMKDFSAGVESIQWVSTGYVLALGIIVPIAGWAIEWFDGKKLYLYGLLLFLIGSIVAAISSSIGVLILGRVIQGVGSGIIIPLLTTLIVRSAGAENLGSVMSVVSIPAVLAPILGPTFGGFIVNSLEWHWIFYINVPIVIFSALLIIFALPSFEPSKGGKKLNIPSIILLGGSFTSFILGITKVSELVEGTSNKAILPLVISALLMIGYVVYAILKSNSALVSLKLFTIKNFSASAILLVMSGLTVNGVMFLLPLYLQNIRGLSVTWSGIYLISQGVGLLVSRSLIGKLTDKLGARIVVQVSVFIGLVGTLPFTLFTAETNNIWIILILFIRGIAQGGLTIPVMSDSFINVPKKLISEATTATRMLQNIGGAIGTAILAVVIKHTTGVQTPTKELLLTSYHNAFIFTVISLVVALIPAIFLTNNRKKEVDR</sequence>
<dbReference type="GO" id="GO:0005886">
    <property type="term" value="C:plasma membrane"/>
    <property type="evidence" value="ECO:0007669"/>
    <property type="project" value="UniProtKB-SubCell"/>
</dbReference>